<evidence type="ECO:0000313" key="2">
    <source>
        <dbReference type="Proteomes" id="UP000185426"/>
    </source>
</evidence>
<dbReference type="EMBL" id="CP015608">
    <property type="protein sequence ID" value="APT48322.1"/>
    <property type="molecule type" value="Genomic_DNA"/>
</dbReference>
<organism evidence="1 2">
    <name type="scientific">Bacillus safensis</name>
    <dbReference type="NCBI Taxonomy" id="561879"/>
    <lineage>
        <taxon>Bacteria</taxon>
        <taxon>Bacillati</taxon>
        <taxon>Bacillota</taxon>
        <taxon>Bacilli</taxon>
        <taxon>Bacillales</taxon>
        <taxon>Bacillaceae</taxon>
        <taxon>Bacillus</taxon>
    </lineage>
</organism>
<gene>
    <name evidence="1" type="ORF">BSA145_20885</name>
</gene>
<reference evidence="1 2" key="1">
    <citation type="submission" date="2016-05" db="EMBL/GenBank/DDBJ databases">
        <title>Complete Genome and Methylome Analysis of Psychrotrophic Bacterial Isolates from Antarctic Lake Untersee.</title>
        <authorList>
            <person name="Fomenkov A."/>
            <person name="Akimov V.N."/>
            <person name="Vasilyeva L.V."/>
            <person name="Andersen D."/>
            <person name="Vincze T."/>
            <person name="Roberts R.J."/>
        </authorList>
    </citation>
    <scope>NUCLEOTIDE SEQUENCE [LARGE SCALE GENOMIC DNA]</scope>
    <source>
        <strain evidence="1 2">U14-5</strain>
        <plasmid evidence="1 2">unnamed1</plasmid>
    </source>
</reference>
<proteinExistence type="predicted"/>
<geneLocation type="plasmid" evidence="1 2">
    <name>unnamed1</name>
</geneLocation>
<accession>A0A1L6ZP97</accession>
<sequence>MALASDYYCNNCGNSRYFYNEVSVMARQMIDNKKGKQHDKIMHVDPSNVDNYFEPIYCSKCETQVSEPIFIEKRD</sequence>
<dbReference type="AlphaFoldDB" id="A0A1L6ZP97"/>
<evidence type="ECO:0000313" key="1">
    <source>
        <dbReference type="EMBL" id="APT48322.1"/>
    </source>
</evidence>
<protein>
    <submittedName>
        <fullName evidence="1">Uncharacterized protein</fullName>
    </submittedName>
</protein>
<name>A0A1L6ZP97_BACIA</name>
<dbReference type="Proteomes" id="UP000185426">
    <property type="component" value="Plasmid unnamed1"/>
</dbReference>
<keyword evidence="1" id="KW-0614">Plasmid</keyword>